<accession>A0A0P6XEA5</accession>
<dbReference type="PANTHER" id="PTHR10357">
    <property type="entry name" value="ALPHA-AMYLASE FAMILY MEMBER"/>
    <property type="match status" value="1"/>
</dbReference>
<dbReference type="Gene3D" id="3.20.20.80">
    <property type="entry name" value="Glycosidases"/>
    <property type="match status" value="1"/>
</dbReference>
<keyword evidence="5" id="KW-1185">Reference proteome</keyword>
<organism evidence="4 5">
    <name type="scientific">Leptolinea tardivitalis</name>
    <dbReference type="NCBI Taxonomy" id="229920"/>
    <lineage>
        <taxon>Bacteria</taxon>
        <taxon>Bacillati</taxon>
        <taxon>Chloroflexota</taxon>
        <taxon>Anaerolineae</taxon>
        <taxon>Anaerolineales</taxon>
        <taxon>Anaerolineaceae</taxon>
        <taxon>Leptolinea</taxon>
    </lineage>
</organism>
<dbReference type="SUPFAM" id="SSF51011">
    <property type="entry name" value="Glycosyl hydrolase domain"/>
    <property type="match status" value="1"/>
</dbReference>
<comment type="caution">
    <text evidence="4">The sequence shown here is derived from an EMBL/GenBank/DDBJ whole genome shotgun (WGS) entry which is preliminary data.</text>
</comment>
<dbReference type="STRING" id="229920.ADM99_02760"/>
<dbReference type="OrthoDB" id="9805159at2"/>
<dbReference type="InterPro" id="IPR013780">
    <property type="entry name" value="Glyco_hydro_b"/>
</dbReference>
<dbReference type="SUPFAM" id="SSF51445">
    <property type="entry name" value="(Trans)glycosidases"/>
    <property type="match status" value="1"/>
</dbReference>
<evidence type="ECO:0000313" key="5">
    <source>
        <dbReference type="Proteomes" id="UP000050430"/>
    </source>
</evidence>
<dbReference type="AlphaFoldDB" id="A0A0P6XEA5"/>
<dbReference type="Gene3D" id="3.90.400.10">
    <property type="entry name" value="Oligo-1,6-glucosidase, Domain 2"/>
    <property type="match status" value="1"/>
</dbReference>
<dbReference type="InterPro" id="IPR045857">
    <property type="entry name" value="O16G_dom_2"/>
</dbReference>
<dbReference type="GO" id="GO:0016798">
    <property type="term" value="F:hydrolase activity, acting on glycosyl bonds"/>
    <property type="evidence" value="ECO:0007669"/>
    <property type="project" value="UniProtKB-KW"/>
</dbReference>
<dbReference type="GO" id="GO:0005975">
    <property type="term" value="P:carbohydrate metabolic process"/>
    <property type="evidence" value="ECO:0007669"/>
    <property type="project" value="InterPro"/>
</dbReference>
<dbReference type="Gene3D" id="2.60.40.1180">
    <property type="entry name" value="Golgi alpha-mannosidase II"/>
    <property type="match status" value="1"/>
</dbReference>
<protein>
    <submittedName>
        <fullName evidence="4">Alpha-amylase</fullName>
    </submittedName>
</protein>
<dbReference type="PATRIC" id="fig|229920.5.peg.2178"/>
<dbReference type="CDD" id="cd11353">
    <property type="entry name" value="AmyAc_euk_bac_CMD_like"/>
    <property type="match status" value="1"/>
</dbReference>
<dbReference type="PANTHER" id="PTHR10357:SF210">
    <property type="entry name" value="MALTODEXTRIN GLUCOSIDASE"/>
    <property type="match status" value="1"/>
</dbReference>
<evidence type="ECO:0000256" key="2">
    <source>
        <dbReference type="ARBA" id="ARBA00023295"/>
    </source>
</evidence>
<proteinExistence type="predicted"/>
<dbReference type="InterPro" id="IPR006047">
    <property type="entry name" value="GH13_cat_dom"/>
</dbReference>
<dbReference type="SMART" id="SM00642">
    <property type="entry name" value="Aamy"/>
    <property type="match status" value="1"/>
</dbReference>
<sequence>MSHSNETAIFYHLYPLGFCGAPEYNDFRSAPVPRLQKITSWLDHIQNLGFNSIYLGPVFESTRHGYDTVDYYHIDRRLGTDADMVSLSQEIHRRGMRLVFDGVFNHTGRNFWAFKDILANGQASPFVDWFVNLRFDGRSPKNDPFTYEGWNGHYDLVKLNLKNPQVKDHLLFAVESWIQDYQIDGIRLDAADQLDMGFIEDLTAFCKRMRPDFWLMGELIHGDYARWVRPGRFDSCTNYECYKGLYSSFNDRNLFEIAYSLKRQFGDYGIYKNLLLYSFADNHDVDRLASQLKDPLDLFNLYTLLYSMPGIPSLYYGSEWGISGKKDHGSDAPLRPCLDLDTCIRTAPHPELPAHLKFLAEMRQSTPALLSGSYRQVMVGAQQFAFLRESGSQTVMVVVNSNDQPAEIQLTCQQIKNGRWVDLLNPGEEWISQGEKSLLTIDGKWARVLQYQQE</sequence>
<reference evidence="4 5" key="1">
    <citation type="submission" date="2015-07" db="EMBL/GenBank/DDBJ databases">
        <title>Genome sequence of Leptolinea tardivitalis DSM 16556.</title>
        <authorList>
            <person name="Hemp J."/>
            <person name="Ward L.M."/>
            <person name="Pace L.A."/>
            <person name="Fischer W.W."/>
        </authorList>
    </citation>
    <scope>NUCLEOTIDE SEQUENCE [LARGE SCALE GENOMIC DNA]</scope>
    <source>
        <strain evidence="4 5">YMTK-2</strain>
    </source>
</reference>
<evidence type="ECO:0000259" key="3">
    <source>
        <dbReference type="SMART" id="SM00642"/>
    </source>
</evidence>
<dbReference type="EMBL" id="LGCK01000006">
    <property type="protein sequence ID" value="KPL73180.1"/>
    <property type="molecule type" value="Genomic_DNA"/>
</dbReference>
<dbReference type="Pfam" id="PF00128">
    <property type="entry name" value="Alpha-amylase"/>
    <property type="match status" value="1"/>
</dbReference>
<dbReference type="InterPro" id="IPR017853">
    <property type="entry name" value="GH"/>
</dbReference>
<gene>
    <name evidence="4" type="ORF">ADM99_02760</name>
</gene>
<name>A0A0P6XEA5_9CHLR</name>
<keyword evidence="2" id="KW-0326">Glycosidase</keyword>
<keyword evidence="1" id="KW-0378">Hydrolase</keyword>
<dbReference type="RefSeq" id="WP_062421567.1">
    <property type="nucleotide sequence ID" value="NZ_BBYA01000009.1"/>
</dbReference>
<dbReference type="Pfam" id="PF16657">
    <property type="entry name" value="Malt_amylase_C"/>
    <property type="match status" value="1"/>
</dbReference>
<feature type="domain" description="Glycosyl hydrolase family 13 catalytic" evidence="3">
    <location>
        <begin position="12"/>
        <end position="363"/>
    </location>
</feature>
<dbReference type="InterPro" id="IPR032091">
    <property type="entry name" value="Malt_amylase-like_C"/>
</dbReference>
<evidence type="ECO:0000256" key="1">
    <source>
        <dbReference type="ARBA" id="ARBA00022801"/>
    </source>
</evidence>
<evidence type="ECO:0000313" key="4">
    <source>
        <dbReference type="EMBL" id="KPL73180.1"/>
    </source>
</evidence>
<dbReference type="Proteomes" id="UP000050430">
    <property type="component" value="Unassembled WGS sequence"/>
</dbReference>